<keyword evidence="2" id="KW-1185">Reference proteome</keyword>
<dbReference type="Proteomes" id="UP001207468">
    <property type="component" value="Unassembled WGS sequence"/>
</dbReference>
<gene>
    <name evidence="1" type="ORF">F5148DRAFT_22862</name>
</gene>
<accession>A0ACC0UAC0</accession>
<protein>
    <submittedName>
        <fullName evidence="1">Ribosomal RNA-processing protein 7-domain-containing protein</fullName>
    </submittedName>
</protein>
<organism evidence="1 2">
    <name type="scientific">Russula earlei</name>
    <dbReference type="NCBI Taxonomy" id="71964"/>
    <lineage>
        <taxon>Eukaryota</taxon>
        <taxon>Fungi</taxon>
        <taxon>Dikarya</taxon>
        <taxon>Basidiomycota</taxon>
        <taxon>Agaricomycotina</taxon>
        <taxon>Agaricomycetes</taxon>
        <taxon>Russulales</taxon>
        <taxon>Russulaceae</taxon>
        <taxon>Russula</taxon>
    </lineage>
</organism>
<sequence>MPQKSSTGTIAGFLPLPVHYDHHTRHMLYIRAHVRGSSKNARKQQWPEDRTLFMVNVPPDATEREVVLLFKPCGTVQQVFFDADGPSHYADSDAESDDDNDDALSDESDASTPSQSPARKKRKTAASSTGGPTTEPNAGPSSRGKRRPKVVPLPDVPLRTLRRTGQTAHVVFLDASSCARALALARRQDAKPVPWPANGDKDRPRGLAHYIKQYEAARPPLDALRDHVDSALARFDFDVAARKAALRRESKYKKGEALVDEEGFTLVVRGGAYGQAVGGGVGVASRQFVDEYAKGVHGGSKRKRRKEGKEKTGFYAFQIHETKRNALLELKRKWEQDKAAVEKLKGSKKYRPY</sequence>
<evidence type="ECO:0000313" key="1">
    <source>
        <dbReference type="EMBL" id="KAI9508134.1"/>
    </source>
</evidence>
<name>A0ACC0UAC0_9AGAM</name>
<comment type="caution">
    <text evidence="1">The sequence shown here is derived from an EMBL/GenBank/DDBJ whole genome shotgun (WGS) entry which is preliminary data.</text>
</comment>
<reference evidence="1" key="1">
    <citation type="submission" date="2021-03" db="EMBL/GenBank/DDBJ databases">
        <title>Evolutionary priming and transition to the ectomycorrhizal habit in an iconic lineage of mushroom-forming fungi: is preadaptation a requirement?</title>
        <authorList>
            <consortium name="DOE Joint Genome Institute"/>
            <person name="Looney B.P."/>
            <person name="Miyauchi S."/>
            <person name="Morin E."/>
            <person name="Drula E."/>
            <person name="Courty P.E."/>
            <person name="Chicoki N."/>
            <person name="Fauchery L."/>
            <person name="Kohler A."/>
            <person name="Kuo A."/>
            <person name="LaButti K."/>
            <person name="Pangilinan J."/>
            <person name="Lipzen A."/>
            <person name="Riley R."/>
            <person name="Andreopoulos W."/>
            <person name="He G."/>
            <person name="Johnson J."/>
            <person name="Barry K.W."/>
            <person name="Grigoriev I.V."/>
            <person name="Nagy L."/>
            <person name="Hibbett D."/>
            <person name="Henrissat B."/>
            <person name="Matheny P.B."/>
            <person name="Labbe J."/>
            <person name="Martin A.F."/>
        </authorList>
    </citation>
    <scope>NUCLEOTIDE SEQUENCE</scope>
    <source>
        <strain evidence="1">BPL698</strain>
    </source>
</reference>
<dbReference type="EMBL" id="JAGFNK010000100">
    <property type="protein sequence ID" value="KAI9508134.1"/>
    <property type="molecule type" value="Genomic_DNA"/>
</dbReference>
<evidence type="ECO:0000313" key="2">
    <source>
        <dbReference type="Proteomes" id="UP001207468"/>
    </source>
</evidence>
<proteinExistence type="predicted"/>